<keyword evidence="7 12" id="KW-0472">Membrane</keyword>
<dbReference type="PANTHER" id="PTHR37461">
    <property type="entry name" value="ANTI-SIGMA-K FACTOR RSKA"/>
    <property type="match status" value="1"/>
</dbReference>
<organism evidence="14 15">
    <name type="scientific">Microbacterium lemovicicum</name>
    <dbReference type="NCBI Taxonomy" id="1072463"/>
    <lineage>
        <taxon>Bacteria</taxon>
        <taxon>Bacillati</taxon>
        <taxon>Actinomycetota</taxon>
        <taxon>Actinomycetes</taxon>
        <taxon>Micrococcales</taxon>
        <taxon>Microbacteriaceae</taxon>
        <taxon>Microbacterium</taxon>
    </lineage>
</organism>
<keyword evidence="15" id="KW-1185">Reference proteome</keyword>
<dbReference type="GO" id="GO:0006417">
    <property type="term" value="P:regulation of translation"/>
    <property type="evidence" value="ECO:0007669"/>
    <property type="project" value="TreeGrafter"/>
</dbReference>
<dbReference type="InterPro" id="IPR018764">
    <property type="entry name" value="RskA_C"/>
</dbReference>
<feature type="transmembrane region" description="Helical" evidence="12">
    <location>
        <begin position="135"/>
        <end position="155"/>
    </location>
</feature>
<evidence type="ECO:0000256" key="12">
    <source>
        <dbReference type="SAM" id="Phobius"/>
    </source>
</evidence>
<evidence type="ECO:0000256" key="4">
    <source>
        <dbReference type="ARBA" id="ARBA00022692"/>
    </source>
</evidence>
<proteinExistence type="predicted"/>
<keyword evidence="6" id="KW-0805">Transcription regulation</keyword>
<feature type="domain" description="Anti-sigma K factor RskA C-terminal" evidence="13">
    <location>
        <begin position="137"/>
        <end position="271"/>
    </location>
</feature>
<dbReference type="Pfam" id="PF10099">
    <property type="entry name" value="RskA_C"/>
    <property type="match status" value="1"/>
</dbReference>
<dbReference type="EMBL" id="CP031423">
    <property type="protein sequence ID" value="AZS37624.1"/>
    <property type="molecule type" value="Genomic_DNA"/>
</dbReference>
<evidence type="ECO:0000256" key="2">
    <source>
        <dbReference type="ARBA" id="ARBA00004236"/>
    </source>
</evidence>
<evidence type="ECO:0000256" key="10">
    <source>
        <dbReference type="ARBA" id="ARBA00030803"/>
    </source>
</evidence>
<keyword evidence="4 12" id="KW-0812">Transmembrane</keyword>
<reference evidence="14 15" key="1">
    <citation type="submission" date="2018-08" db="EMBL/GenBank/DDBJ databases">
        <title>Microbacterium lemovicicum sp. nov., a bacterium isolated from a natural uranium-rich soil.</title>
        <authorList>
            <person name="ORTET P."/>
        </authorList>
    </citation>
    <scope>NUCLEOTIDE SEQUENCE [LARGE SCALE GENOMIC DNA]</scope>
    <source>
        <strain evidence="14 15">Viu22</strain>
    </source>
</reference>
<evidence type="ECO:0000256" key="7">
    <source>
        <dbReference type="ARBA" id="ARBA00023136"/>
    </source>
</evidence>
<evidence type="ECO:0000313" key="14">
    <source>
        <dbReference type="EMBL" id="AZS37624.1"/>
    </source>
</evidence>
<accession>A0A3Q9J228</accession>
<name>A0A3Q9J228_9MICO</name>
<protein>
    <recommendedName>
        <fullName evidence="10">Regulator of SigK</fullName>
    </recommendedName>
    <alternativeName>
        <fullName evidence="9">Sigma-K anti-sigma factor RskA</fullName>
    </alternativeName>
</protein>
<dbReference type="AlphaFoldDB" id="A0A3Q9J228"/>
<dbReference type="InterPro" id="IPR041916">
    <property type="entry name" value="Anti_sigma_zinc_sf"/>
</dbReference>
<sequence>MNEKDFAELAAGHALNALSSEDEQTFVDALAAHQEWDAQLRSDQEVVAFLAEGVADVSPPLTARSEVLRRVAALASGGDPDAPYAEASTPPVPGISAADAALLPPGSREDGTTPDPAPDTNTVQTIARRNWTRGIFALAASFVLLLGLGFGAVLISEQVNKPVSVVALDQIQSAPDAQVASIALDGGGSATVHWSSELGKTVLVSDGLPALAPQEAFEMWFVRGDTPVAAGVFTPGPDGDATAVLNGAMQEGDVIAVTVEPAGGSPTGVPSTDPIIAIPTA</sequence>
<evidence type="ECO:0000313" key="15">
    <source>
        <dbReference type="Proteomes" id="UP000276888"/>
    </source>
</evidence>
<dbReference type="KEGG" id="mlv:CVS47_02264"/>
<dbReference type="OrthoDB" id="153510at2"/>
<feature type="region of interest" description="Disordered" evidence="11">
    <location>
        <begin position="79"/>
        <end position="122"/>
    </location>
</feature>
<evidence type="ECO:0000256" key="8">
    <source>
        <dbReference type="ARBA" id="ARBA00023163"/>
    </source>
</evidence>
<gene>
    <name evidence="14" type="ORF">CVS47_02264</name>
</gene>
<dbReference type="PANTHER" id="PTHR37461:SF1">
    <property type="entry name" value="ANTI-SIGMA-K FACTOR RSKA"/>
    <property type="match status" value="1"/>
</dbReference>
<keyword evidence="3" id="KW-1003">Cell membrane</keyword>
<evidence type="ECO:0000256" key="9">
    <source>
        <dbReference type="ARBA" id="ARBA00029829"/>
    </source>
</evidence>
<comment type="subcellular location">
    <subcellularLocation>
        <location evidence="2">Cell membrane</location>
    </subcellularLocation>
    <subcellularLocation>
        <location evidence="1">Membrane</location>
        <topology evidence="1">Single-pass membrane protein</topology>
    </subcellularLocation>
</comment>
<evidence type="ECO:0000256" key="6">
    <source>
        <dbReference type="ARBA" id="ARBA00023015"/>
    </source>
</evidence>
<keyword evidence="8" id="KW-0804">Transcription</keyword>
<dbReference type="Gene3D" id="1.10.10.1320">
    <property type="entry name" value="Anti-sigma factor, zinc-finger domain"/>
    <property type="match status" value="1"/>
</dbReference>
<dbReference type="InterPro" id="IPR051474">
    <property type="entry name" value="Anti-sigma-K/W_factor"/>
</dbReference>
<evidence type="ECO:0000256" key="11">
    <source>
        <dbReference type="SAM" id="MobiDB-lite"/>
    </source>
</evidence>
<dbReference type="Proteomes" id="UP000276888">
    <property type="component" value="Chromosome"/>
</dbReference>
<keyword evidence="5 12" id="KW-1133">Transmembrane helix</keyword>
<dbReference type="GO" id="GO:0005886">
    <property type="term" value="C:plasma membrane"/>
    <property type="evidence" value="ECO:0007669"/>
    <property type="project" value="UniProtKB-SubCell"/>
</dbReference>
<evidence type="ECO:0000256" key="1">
    <source>
        <dbReference type="ARBA" id="ARBA00004167"/>
    </source>
</evidence>
<dbReference type="GO" id="GO:0016989">
    <property type="term" value="F:sigma factor antagonist activity"/>
    <property type="evidence" value="ECO:0007669"/>
    <property type="project" value="TreeGrafter"/>
</dbReference>
<dbReference type="RefSeq" id="WP_127096159.1">
    <property type="nucleotide sequence ID" value="NZ_CP031423.1"/>
</dbReference>
<evidence type="ECO:0000259" key="13">
    <source>
        <dbReference type="Pfam" id="PF10099"/>
    </source>
</evidence>
<evidence type="ECO:0000256" key="3">
    <source>
        <dbReference type="ARBA" id="ARBA00022475"/>
    </source>
</evidence>
<evidence type="ECO:0000256" key="5">
    <source>
        <dbReference type="ARBA" id="ARBA00022989"/>
    </source>
</evidence>